<dbReference type="Pfam" id="PF00089">
    <property type="entry name" value="Trypsin"/>
    <property type="match status" value="1"/>
</dbReference>
<dbReference type="InterPro" id="IPR009003">
    <property type="entry name" value="Peptidase_S1_PA"/>
</dbReference>
<gene>
    <name evidence="2" type="ORF">Cfor_10920</name>
</gene>
<sequence length="140" mass="15144">MACAITGSNCDVFSSVGRREVTLFSTCRTIEGLVARIPEAVATVAGDVWQYNGTPFVETLGTVHLFQLDSGSVETLAVFNIVHSEHDADSRSNDIALLELLTPVEFTLCISPVRLPSRSQFTTNSVGGTVRCSGWDRFSD</sequence>
<dbReference type="GO" id="GO:0004252">
    <property type="term" value="F:serine-type endopeptidase activity"/>
    <property type="evidence" value="ECO:0007669"/>
    <property type="project" value="InterPro"/>
</dbReference>
<dbReference type="InterPro" id="IPR001254">
    <property type="entry name" value="Trypsin_dom"/>
</dbReference>
<accession>A0A6L2PLJ5</accession>
<dbReference type="Gene3D" id="2.40.10.10">
    <property type="entry name" value="Trypsin-like serine proteases"/>
    <property type="match status" value="1"/>
</dbReference>
<feature type="non-terminal residue" evidence="2">
    <location>
        <position position="140"/>
    </location>
</feature>
<dbReference type="InParanoid" id="A0A6L2PLJ5"/>
<dbReference type="Proteomes" id="UP000502823">
    <property type="component" value="Unassembled WGS sequence"/>
</dbReference>
<dbReference type="SUPFAM" id="SSF50494">
    <property type="entry name" value="Trypsin-like serine proteases"/>
    <property type="match status" value="1"/>
</dbReference>
<keyword evidence="3" id="KW-1185">Reference proteome</keyword>
<dbReference type="GO" id="GO:0006508">
    <property type="term" value="P:proteolysis"/>
    <property type="evidence" value="ECO:0007669"/>
    <property type="project" value="InterPro"/>
</dbReference>
<evidence type="ECO:0000259" key="1">
    <source>
        <dbReference type="Pfam" id="PF00089"/>
    </source>
</evidence>
<proteinExistence type="predicted"/>
<dbReference type="EMBL" id="BLKM01008063">
    <property type="protein sequence ID" value="GFG32360.1"/>
    <property type="molecule type" value="Genomic_DNA"/>
</dbReference>
<comment type="caution">
    <text evidence="2">The sequence shown here is derived from an EMBL/GenBank/DDBJ whole genome shotgun (WGS) entry which is preliminary data.</text>
</comment>
<feature type="domain" description="Peptidase S1" evidence="1">
    <location>
        <begin position="59"/>
        <end position="137"/>
    </location>
</feature>
<dbReference type="InterPro" id="IPR043504">
    <property type="entry name" value="Peptidase_S1_PA_chymotrypsin"/>
</dbReference>
<evidence type="ECO:0000313" key="2">
    <source>
        <dbReference type="EMBL" id="GFG32360.1"/>
    </source>
</evidence>
<organism evidence="2 3">
    <name type="scientific">Coptotermes formosanus</name>
    <name type="common">Formosan subterranean termite</name>
    <dbReference type="NCBI Taxonomy" id="36987"/>
    <lineage>
        <taxon>Eukaryota</taxon>
        <taxon>Metazoa</taxon>
        <taxon>Ecdysozoa</taxon>
        <taxon>Arthropoda</taxon>
        <taxon>Hexapoda</taxon>
        <taxon>Insecta</taxon>
        <taxon>Pterygota</taxon>
        <taxon>Neoptera</taxon>
        <taxon>Polyneoptera</taxon>
        <taxon>Dictyoptera</taxon>
        <taxon>Blattodea</taxon>
        <taxon>Blattoidea</taxon>
        <taxon>Termitoidae</taxon>
        <taxon>Rhinotermitidae</taxon>
        <taxon>Coptotermes</taxon>
    </lineage>
</organism>
<protein>
    <recommendedName>
        <fullName evidence="1">Peptidase S1 domain-containing protein</fullName>
    </recommendedName>
</protein>
<evidence type="ECO:0000313" key="3">
    <source>
        <dbReference type="Proteomes" id="UP000502823"/>
    </source>
</evidence>
<dbReference type="AlphaFoldDB" id="A0A6L2PLJ5"/>
<name>A0A6L2PLJ5_COPFO</name>
<dbReference type="OrthoDB" id="5565075at2759"/>
<reference evidence="3" key="1">
    <citation type="submission" date="2020-01" db="EMBL/GenBank/DDBJ databases">
        <title>Draft genome sequence of the Termite Coptotermes fromosanus.</title>
        <authorList>
            <person name="Itakura S."/>
            <person name="Yosikawa Y."/>
            <person name="Umezawa K."/>
        </authorList>
    </citation>
    <scope>NUCLEOTIDE SEQUENCE [LARGE SCALE GENOMIC DNA]</scope>
</reference>